<evidence type="ECO:0000256" key="1">
    <source>
        <dbReference type="SAM" id="MobiDB-lite"/>
    </source>
</evidence>
<dbReference type="EMBL" id="GIFC01003353">
    <property type="protein sequence ID" value="MXU85436.1"/>
    <property type="molecule type" value="Transcribed_RNA"/>
</dbReference>
<reference evidence="2" key="1">
    <citation type="submission" date="2019-12" db="EMBL/GenBank/DDBJ databases">
        <title>An insight into the sialome of adult female Ixodes ricinus ticks feeding for 6 days.</title>
        <authorList>
            <person name="Perner J."/>
            <person name="Ribeiro J.M.C."/>
        </authorList>
    </citation>
    <scope>NUCLEOTIDE SEQUENCE</scope>
    <source>
        <strain evidence="2">Semi-engorged</strain>
        <tissue evidence="2">Salivary glands</tissue>
    </source>
</reference>
<protein>
    <submittedName>
        <fullName evidence="2">Putative secreted protein</fullName>
    </submittedName>
</protein>
<dbReference type="AlphaFoldDB" id="A0A6B0UB81"/>
<feature type="compositionally biased region" description="Basic and acidic residues" evidence="1">
    <location>
        <begin position="74"/>
        <end position="86"/>
    </location>
</feature>
<sequence length="86" mass="9346">MSVWGSVSLVPYSMFFIITRCFETSSWAFSAFLSPRSSASTASRRALTSSPGLFCDFPNSGIAAAAPRTASPSRRPDHSCFEVDDR</sequence>
<name>A0A6B0UB81_IXORI</name>
<proteinExistence type="predicted"/>
<organism evidence="2">
    <name type="scientific">Ixodes ricinus</name>
    <name type="common">Common tick</name>
    <name type="synonym">Acarus ricinus</name>
    <dbReference type="NCBI Taxonomy" id="34613"/>
    <lineage>
        <taxon>Eukaryota</taxon>
        <taxon>Metazoa</taxon>
        <taxon>Ecdysozoa</taxon>
        <taxon>Arthropoda</taxon>
        <taxon>Chelicerata</taxon>
        <taxon>Arachnida</taxon>
        <taxon>Acari</taxon>
        <taxon>Parasitiformes</taxon>
        <taxon>Ixodida</taxon>
        <taxon>Ixodoidea</taxon>
        <taxon>Ixodidae</taxon>
        <taxon>Ixodinae</taxon>
        <taxon>Ixodes</taxon>
    </lineage>
</organism>
<accession>A0A6B0UB81</accession>
<feature type="region of interest" description="Disordered" evidence="1">
    <location>
        <begin position="65"/>
        <end position="86"/>
    </location>
</feature>
<evidence type="ECO:0000313" key="2">
    <source>
        <dbReference type="EMBL" id="MXU85436.1"/>
    </source>
</evidence>